<dbReference type="InterPro" id="IPR006115">
    <property type="entry name" value="6PGDH_NADP-bd"/>
</dbReference>
<dbReference type="InterPro" id="IPR008927">
    <property type="entry name" value="6-PGluconate_DH-like_C_sf"/>
</dbReference>
<dbReference type="InParanoid" id="A0A0V0QLU9"/>
<dbReference type="OrthoDB" id="435038at2759"/>
<dbReference type="OMA" id="QFYADVQ"/>
<dbReference type="Pfam" id="PF14833">
    <property type="entry name" value="NAD_binding_11"/>
    <property type="match status" value="1"/>
</dbReference>
<evidence type="ECO:0000256" key="1">
    <source>
        <dbReference type="ARBA" id="ARBA00023002"/>
    </source>
</evidence>
<feature type="active site" evidence="3">
    <location>
        <position position="169"/>
    </location>
</feature>
<evidence type="ECO:0000256" key="3">
    <source>
        <dbReference type="PIRSR" id="PIRSR000103-1"/>
    </source>
</evidence>
<dbReference type="InterPro" id="IPR036291">
    <property type="entry name" value="NAD(P)-bd_dom_sf"/>
</dbReference>
<dbReference type="SUPFAM" id="SSF48179">
    <property type="entry name" value="6-phosphogluconate dehydrogenase C-terminal domain-like"/>
    <property type="match status" value="1"/>
</dbReference>
<dbReference type="Gene3D" id="1.10.1040.10">
    <property type="entry name" value="N-(1-d-carboxylethyl)-l-norvaline Dehydrogenase, domain 2"/>
    <property type="match status" value="1"/>
</dbReference>
<feature type="domain" description="6-phosphogluconate dehydrogenase NADP-binding" evidence="4">
    <location>
        <begin position="4"/>
        <end position="160"/>
    </location>
</feature>
<evidence type="ECO:0000313" key="6">
    <source>
        <dbReference type="EMBL" id="KRX03227.1"/>
    </source>
</evidence>
<evidence type="ECO:0000259" key="5">
    <source>
        <dbReference type="Pfam" id="PF14833"/>
    </source>
</evidence>
<dbReference type="PIRSF" id="PIRSF000103">
    <property type="entry name" value="HIBADH"/>
    <property type="match status" value="1"/>
</dbReference>
<dbReference type="AlphaFoldDB" id="A0A0V0QLU9"/>
<dbReference type="SUPFAM" id="SSF51735">
    <property type="entry name" value="NAD(P)-binding Rossmann-fold domains"/>
    <property type="match status" value="1"/>
</dbReference>
<protein>
    <submittedName>
        <fullName evidence="6">6-phosphogluconate dehydrogenase, C-terminal-like</fullName>
    </submittedName>
</protein>
<dbReference type="Pfam" id="PF03446">
    <property type="entry name" value="NAD_binding_2"/>
    <property type="match status" value="1"/>
</dbReference>
<dbReference type="InterPro" id="IPR015815">
    <property type="entry name" value="HIBADH-related"/>
</dbReference>
<dbReference type="GO" id="GO:0050661">
    <property type="term" value="F:NADP binding"/>
    <property type="evidence" value="ECO:0007669"/>
    <property type="project" value="InterPro"/>
</dbReference>
<keyword evidence="7" id="KW-1185">Reference proteome</keyword>
<evidence type="ECO:0000256" key="2">
    <source>
        <dbReference type="ARBA" id="ARBA00023027"/>
    </source>
</evidence>
<gene>
    <name evidence="6" type="ORF">PPERSA_09239</name>
</gene>
<dbReference type="InterPro" id="IPR029154">
    <property type="entry name" value="HIBADH-like_NADP-bd"/>
</dbReference>
<dbReference type="PANTHER" id="PTHR43060:SF15">
    <property type="entry name" value="3-HYDROXYISOBUTYRATE DEHYDROGENASE-LIKE 1, MITOCHONDRIAL-RELATED"/>
    <property type="match status" value="1"/>
</dbReference>
<reference evidence="6 7" key="1">
    <citation type="journal article" date="2015" name="Sci. Rep.">
        <title>Genome of the facultative scuticociliatosis pathogen Pseudocohnilembus persalinus provides insight into its virulence through horizontal gene transfer.</title>
        <authorList>
            <person name="Xiong J."/>
            <person name="Wang G."/>
            <person name="Cheng J."/>
            <person name="Tian M."/>
            <person name="Pan X."/>
            <person name="Warren A."/>
            <person name="Jiang C."/>
            <person name="Yuan D."/>
            <person name="Miao W."/>
        </authorList>
    </citation>
    <scope>NUCLEOTIDE SEQUENCE [LARGE SCALE GENOMIC DNA]</scope>
    <source>
        <strain evidence="6">36N120E</strain>
    </source>
</reference>
<dbReference type="PANTHER" id="PTHR43060">
    <property type="entry name" value="3-HYDROXYISOBUTYRATE DEHYDROGENASE-LIKE 1, MITOCHONDRIAL-RELATED"/>
    <property type="match status" value="1"/>
</dbReference>
<organism evidence="6 7">
    <name type="scientific">Pseudocohnilembus persalinus</name>
    <name type="common">Ciliate</name>
    <dbReference type="NCBI Taxonomy" id="266149"/>
    <lineage>
        <taxon>Eukaryota</taxon>
        <taxon>Sar</taxon>
        <taxon>Alveolata</taxon>
        <taxon>Ciliophora</taxon>
        <taxon>Intramacronucleata</taxon>
        <taxon>Oligohymenophorea</taxon>
        <taxon>Scuticociliatia</taxon>
        <taxon>Philasterida</taxon>
        <taxon>Pseudocohnilembidae</taxon>
        <taxon>Pseudocohnilembus</taxon>
    </lineage>
</organism>
<sequence>MFKNIGWIGTGVMGKNMCKHLIHKNFDLNIFNRTATKAQELQGLGANFMQPEEIAKKSKVIFLMLGYPEDVENMVFQKLYPHLQKGQIIVDHTTSSPDLAAHIYQELKKKQVISVDAPVTGGDIGAIKGTLTIMCGGPEKTVEDLKTPMNCYASNINYIGEAGMGQHCKLGNQIVIASNMIATVEGLLYAHKAGLDLNRFIDIIKNGSAGSSALMNLGPRMVRGDFEPGFYVEHFIKDMDLALKECEKMNLKLPGLEQSRTFYQRLVEKGAGKDGTQAIIKVLEELNGFTIRD</sequence>
<keyword evidence="1" id="KW-0560">Oxidoreductase</keyword>
<evidence type="ECO:0000259" key="4">
    <source>
        <dbReference type="Pfam" id="PF03446"/>
    </source>
</evidence>
<name>A0A0V0QLU9_PSEPJ</name>
<comment type="caution">
    <text evidence="6">The sequence shown here is derived from an EMBL/GenBank/DDBJ whole genome shotgun (WGS) entry which is preliminary data.</text>
</comment>
<evidence type="ECO:0000313" key="7">
    <source>
        <dbReference type="Proteomes" id="UP000054937"/>
    </source>
</evidence>
<dbReference type="Gene3D" id="3.40.50.720">
    <property type="entry name" value="NAD(P)-binding Rossmann-like Domain"/>
    <property type="match status" value="1"/>
</dbReference>
<dbReference type="InterPro" id="IPR013328">
    <property type="entry name" value="6PGD_dom2"/>
</dbReference>
<dbReference type="GO" id="GO:0016491">
    <property type="term" value="F:oxidoreductase activity"/>
    <property type="evidence" value="ECO:0007669"/>
    <property type="project" value="UniProtKB-KW"/>
</dbReference>
<dbReference type="GO" id="GO:0051287">
    <property type="term" value="F:NAD binding"/>
    <property type="evidence" value="ECO:0007669"/>
    <property type="project" value="InterPro"/>
</dbReference>
<dbReference type="Proteomes" id="UP000054937">
    <property type="component" value="Unassembled WGS sequence"/>
</dbReference>
<proteinExistence type="predicted"/>
<feature type="domain" description="3-hydroxyisobutyrate dehydrogenase-like NAD-binding" evidence="5">
    <location>
        <begin position="163"/>
        <end position="283"/>
    </location>
</feature>
<accession>A0A0V0QLU9</accession>
<keyword evidence="2" id="KW-0520">NAD</keyword>
<dbReference type="EMBL" id="LDAU01000140">
    <property type="protein sequence ID" value="KRX03227.1"/>
    <property type="molecule type" value="Genomic_DNA"/>
</dbReference>